<dbReference type="STRING" id="1121302.SAMN02745163_02025"/>
<protein>
    <recommendedName>
        <fullName evidence="3">SipL SPOCS domain-containing protein</fullName>
    </recommendedName>
</protein>
<evidence type="ECO:0008006" key="3">
    <source>
        <dbReference type="Google" id="ProtNLM"/>
    </source>
</evidence>
<accession>A0A1M6JGE0</accession>
<dbReference type="AlphaFoldDB" id="A0A1M6JGE0"/>
<reference evidence="1 2" key="1">
    <citation type="submission" date="2016-11" db="EMBL/GenBank/DDBJ databases">
        <authorList>
            <person name="Jaros S."/>
            <person name="Januszkiewicz K."/>
            <person name="Wedrychowicz H."/>
        </authorList>
    </citation>
    <scope>NUCLEOTIDE SEQUENCE [LARGE SCALE GENOMIC DNA]</scope>
    <source>
        <strain evidence="1 2">DSM 21758</strain>
    </source>
</reference>
<dbReference type="EMBL" id="FQZB01000008">
    <property type="protein sequence ID" value="SHJ45783.1"/>
    <property type="molecule type" value="Genomic_DNA"/>
</dbReference>
<name>A0A1M6JGE0_9CLOT</name>
<proteinExistence type="predicted"/>
<gene>
    <name evidence="1" type="ORF">SAMN02745163_02025</name>
</gene>
<dbReference type="Proteomes" id="UP000184310">
    <property type="component" value="Unassembled WGS sequence"/>
</dbReference>
<evidence type="ECO:0000313" key="1">
    <source>
        <dbReference type="EMBL" id="SHJ45783.1"/>
    </source>
</evidence>
<dbReference type="RefSeq" id="WP_072986650.1">
    <property type="nucleotide sequence ID" value="NZ_FQZB01000008.1"/>
</dbReference>
<sequence>MDSFNENLIEYVGLSKINLSHYNVKKLCSLDKVYKLKENQGDILDISRVYVDVNILNTKKILSPMATNYEGESFENDLLVFEACLSLNIEYIEDSEVSGLNIINIKKNFTNMINLKDNDEIDKLSLNAYTLKTYVKRVSRHKIFYYANIAIVSE</sequence>
<keyword evidence="2" id="KW-1185">Reference proteome</keyword>
<organism evidence="1 2">
    <name type="scientific">Clostridium cavendishii DSM 21758</name>
    <dbReference type="NCBI Taxonomy" id="1121302"/>
    <lineage>
        <taxon>Bacteria</taxon>
        <taxon>Bacillati</taxon>
        <taxon>Bacillota</taxon>
        <taxon>Clostridia</taxon>
        <taxon>Eubacteriales</taxon>
        <taxon>Clostridiaceae</taxon>
        <taxon>Clostridium</taxon>
    </lineage>
</organism>
<evidence type="ECO:0000313" key="2">
    <source>
        <dbReference type="Proteomes" id="UP000184310"/>
    </source>
</evidence>